<dbReference type="GO" id="GO:0071555">
    <property type="term" value="P:cell wall organization"/>
    <property type="evidence" value="ECO:0007669"/>
    <property type="project" value="TreeGrafter"/>
</dbReference>
<feature type="transmembrane region" description="Helical" evidence="8">
    <location>
        <begin position="310"/>
        <end position="327"/>
    </location>
</feature>
<reference evidence="9" key="1">
    <citation type="journal article" date="2014" name="Int. J. Syst. Evol. Microbiol.">
        <title>Complete genome sequence of Corynebacterium casei LMG S-19264T (=DSM 44701T), isolated from a smear-ripened cheese.</title>
        <authorList>
            <consortium name="US DOE Joint Genome Institute (JGI-PGF)"/>
            <person name="Walter F."/>
            <person name="Albersmeier A."/>
            <person name="Kalinowski J."/>
            <person name="Ruckert C."/>
        </authorList>
    </citation>
    <scope>NUCLEOTIDE SEQUENCE</scope>
    <source>
        <strain evidence="9">CGMCC 1.15454</strain>
    </source>
</reference>
<feature type="transmembrane region" description="Helical" evidence="8">
    <location>
        <begin position="70"/>
        <end position="91"/>
    </location>
</feature>
<feature type="transmembrane region" description="Helical" evidence="8">
    <location>
        <begin position="6"/>
        <end position="23"/>
    </location>
</feature>
<comment type="caution">
    <text evidence="9">The sequence shown here is derived from an EMBL/GenBank/DDBJ whole genome shotgun (WGS) entry which is preliminary data.</text>
</comment>
<evidence type="ECO:0000313" key="10">
    <source>
        <dbReference type="Proteomes" id="UP000621492"/>
    </source>
</evidence>
<organism evidence="9 10">
    <name type="scientific">Lentibacillus populi</name>
    <dbReference type="NCBI Taxonomy" id="1827502"/>
    <lineage>
        <taxon>Bacteria</taxon>
        <taxon>Bacillati</taxon>
        <taxon>Bacillota</taxon>
        <taxon>Bacilli</taxon>
        <taxon>Bacillales</taxon>
        <taxon>Bacillaceae</taxon>
        <taxon>Lentibacillus</taxon>
    </lineage>
</organism>
<dbReference type="PROSITE" id="PS01348">
    <property type="entry name" value="MRAY_2"/>
    <property type="match status" value="1"/>
</dbReference>
<dbReference type="InterPro" id="IPR018480">
    <property type="entry name" value="PNAcMuramoyl-5peptid_Trfase_CS"/>
</dbReference>
<dbReference type="Proteomes" id="UP000621492">
    <property type="component" value="Unassembled WGS sequence"/>
</dbReference>
<proteinExistence type="predicted"/>
<feature type="transmembrane region" description="Helical" evidence="8">
    <location>
        <begin position="130"/>
        <end position="151"/>
    </location>
</feature>
<evidence type="ECO:0000256" key="3">
    <source>
        <dbReference type="ARBA" id="ARBA00022679"/>
    </source>
</evidence>
<dbReference type="Pfam" id="PF00953">
    <property type="entry name" value="Glycos_transf_4"/>
    <property type="match status" value="1"/>
</dbReference>
<accession>A0A9W5X4K9</accession>
<feature type="transmembrane region" description="Helical" evidence="8">
    <location>
        <begin position="103"/>
        <end position="124"/>
    </location>
</feature>
<feature type="binding site" evidence="7">
    <location>
        <position position="210"/>
    </location>
    <ligand>
        <name>Mg(2+)</name>
        <dbReference type="ChEBI" id="CHEBI:18420"/>
    </ligand>
</feature>
<sequence>MIKIVVLAFLTLLISLMITPFLIKISLKFNATDKPNHRKVHATPIPTLGGLAIYFSFLIGLVILQPENDYHLAIICGGFIIIVLGCLDDLFDLSPKVKFITQIIVAVLVVFCGGLQVEFINLPFGGQIEFGFLSSVVTIFWIVGITNAINLIDGLDGLAAGVSSIALFTIAGMAVIMGDVYVATMALILFFSTVGFLRYNFYPAKIFMGDTGALFLGYMISVLALLGFKNVTIISFIIPIFILGVPISDTLIAMVRRYINNQPLSSPDSSHLHHRLVKSGFTHKQTVLIIYALSAMFSVAAILFSMTTVWGSLLIFTISLLAVQFLIENLELINAEYKPLTNFVKGLRHK</sequence>
<dbReference type="PANTHER" id="PTHR22926">
    <property type="entry name" value="PHOSPHO-N-ACETYLMURAMOYL-PENTAPEPTIDE-TRANSFERASE"/>
    <property type="match status" value="1"/>
</dbReference>
<keyword evidence="2" id="KW-1003">Cell membrane</keyword>
<protein>
    <submittedName>
        <fullName evidence="9">Undecaprenyl-phosphate alpha-N-acetylglucosaminyl 1-phosphate transferase</fullName>
    </submittedName>
</protein>
<feature type="binding site" evidence="7">
    <location>
        <position position="150"/>
    </location>
    <ligand>
        <name>Mg(2+)</name>
        <dbReference type="ChEBI" id="CHEBI:18420"/>
    </ligand>
</feature>
<keyword evidence="5 8" id="KW-1133">Transmembrane helix</keyword>
<evidence type="ECO:0000256" key="6">
    <source>
        <dbReference type="ARBA" id="ARBA00023136"/>
    </source>
</evidence>
<keyword evidence="7" id="KW-0460">Magnesium</keyword>
<dbReference type="GO" id="GO:0046872">
    <property type="term" value="F:metal ion binding"/>
    <property type="evidence" value="ECO:0007669"/>
    <property type="project" value="UniProtKB-KW"/>
</dbReference>
<reference evidence="9" key="2">
    <citation type="submission" date="2020-09" db="EMBL/GenBank/DDBJ databases">
        <authorList>
            <person name="Sun Q."/>
            <person name="Zhou Y."/>
        </authorList>
    </citation>
    <scope>NUCLEOTIDE SEQUENCE</scope>
    <source>
        <strain evidence="9">CGMCC 1.15454</strain>
    </source>
</reference>
<comment type="subcellular location">
    <subcellularLocation>
        <location evidence="1">Cell membrane</location>
        <topology evidence="1">Multi-pass membrane protein</topology>
    </subcellularLocation>
</comment>
<keyword evidence="6 8" id="KW-0472">Membrane</keyword>
<dbReference type="InterPro" id="IPR000715">
    <property type="entry name" value="Glycosyl_transferase_4"/>
</dbReference>
<dbReference type="GO" id="GO:0009103">
    <property type="term" value="P:lipopolysaccharide biosynthetic process"/>
    <property type="evidence" value="ECO:0007669"/>
    <property type="project" value="TreeGrafter"/>
</dbReference>
<keyword evidence="10" id="KW-1185">Reference proteome</keyword>
<evidence type="ECO:0000256" key="2">
    <source>
        <dbReference type="ARBA" id="ARBA00022475"/>
    </source>
</evidence>
<gene>
    <name evidence="9" type="ORF">GCM10011409_07160</name>
</gene>
<evidence type="ECO:0000256" key="7">
    <source>
        <dbReference type="PIRSR" id="PIRSR600715-1"/>
    </source>
</evidence>
<dbReference type="GO" id="GO:0016780">
    <property type="term" value="F:phosphotransferase activity, for other substituted phosphate groups"/>
    <property type="evidence" value="ECO:0007669"/>
    <property type="project" value="InterPro"/>
</dbReference>
<keyword evidence="3 9" id="KW-0808">Transferase</keyword>
<feature type="transmembrane region" description="Helical" evidence="8">
    <location>
        <begin position="286"/>
        <end position="304"/>
    </location>
</feature>
<keyword evidence="4 8" id="KW-0812">Transmembrane</keyword>
<dbReference type="GO" id="GO:0005886">
    <property type="term" value="C:plasma membrane"/>
    <property type="evidence" value="ECO:0007669"/>
    <property type="project" value="UniProtKB-SubCell"/>
</dbReference>
<evidence type="ECO:0000256" key="5">
    <source>
        <dbReference type="ARBA" id="ARBA00022989"/>
    </source>
</evidence>
<keyword evidence="7" id="KW-0479">Metal-binding</keyword>
<evidence type="ECO:0000256" key="8">
    <source>
        <dbReference type="SAM" id="Phobius"/>
    </source>
</evidence>
<dbReference type="EMBL" id="BMJD01000003">
    <property type="protein sequence ID" value="GGB32322.1"/>
    <property type="molecule type" value="Genomic_DNA"/>
</dbReference>
<name>A0A9W5X4K9_9BACI</name>
<evidence type="ECO:0000256" key="1">
    <source>
        <dbReference type="ARBA" id="ARBA00004651"/>
    </source>
</evidence>
<feature type="transmembrane region" description="Helical" evidence="8">
    <location>
        <begin position="44"/>
        <end position="64"/>
    </location>
</feature>
<feature type="transmembrane region" description="Helical" evidence="8">
    <location>
        <begin position="233"/>
        <end position="255"/>
    </location>
</feature>
<comment type="cofactor">
    <cofactor evidence="7">
        <name>Mg(2+)</name>
        <dbReference type="ChEBI" id="CHEBI:18420"/>
    </cofactor>
</comment>
<dbReference type="CDD" id="cd06853">
    <property type="entry name" value="GT_WecA_like"/>
    <property type="match status" value="1"/>
</dbReference>
<evidence type="ECO:0000313" key="9">
    <source>
        <dbReference type="EMBL" id="GGB32322.1"/>
    </source>
</evidence>
<feature type="transmembrane region" description="Helical" evidence="8">
    <location>
        <begin position="206"/>
        <end position="227"/>
    </location>
</feature>
<dbReference type="PANTHER" id="PTHR22926:SF3">
    <property type="entry name" value="UNDECAPRENYL-PHOSPHATE ALPHA-N-ACETYLGLUCOSAMINYL 1-PHOSPHATE TRANSFERASE"/>
    <property type="match status" value="1"/>
</dbReference>
<evidence type="ECO:0000256" key="4">
    <source>
        <dbReference type="ARBA" id="ARBA00022692"/>
    </source>
</evidence>
<feature type="transmembrane region" description="Helical" evidence="8">
    <location>
        <begin position="182"/>
        <end position="199"/>
    </location>
</feature>
<dbReference type="AlphaFoldDB" id="A0A9W5X4K9"/>
<dbReference type="GO" id="GO:0044038">
    <property type="term" value="P:cell wall macromolecule biosynthetic process"/>
    <property type="evidence" value="ECO:0007669"/>
    <property type="project" value="TreeGrafter"/>
</dbReference>